<dbReference type="GO" id="GO:0051028">
    <property type="term" value="P:mRNA transport"/>
    <property type="evidence" value="ECO:0007669"/>
    <property type="project" value="UniProtKB-KW"/>
</dbReference>
<comment type="subcellular location">
    <subcellularLocation>
        <location evidence="1">Nucleus</location>
        <location evidence="1">Nuclear pore complex</location>
    </subcellularLocation>
</comment>
<evidence type="ECO:0000313" key="13">
    <source>
        <dbReference type="Proteomes" id="UP000244811"/>
    </source>
</evidence>
<sequence>MFFGSNTNQSQQNNINQLNQNTGFNNIANTGYIDPYNAYQQTSSAGVTPFGGFDSNDDFGSYLFNQYGASYLECSMQYNVFDQQSETTSDELDLMYKPFGRDPDSPDDHIHSNTFEDTTIINIAYKNDLSLDEYRWQFYRTHPKDVYVIQREIKRSSGSNDQSSTRTNTTGLNLSQTHNIHTTSDGSSRQGTNTLQSTGFGTTGLTQSNTSLFGQPSTNTGFGQSTTNLFGQSTTTTGFGQPTNSLFGQPTSNTGFGQSSSTLFGQPSNNTGFGQSNTSLFGQTTTNTGFGQPSTIGFGQTNNTTLGQTNTTGFGQSTTNTGFSNPSSSLFGQPTTNTAFGQSGINTGFGQSNVGTTGFGQSSINTGFGQGGSNLFSQPSTNSGFGQTNTSLFGQPSTNTTFTQSNINNTGFGQTNTNTGFGQTTSGLFGQTSTTSAFGQTPTINTGFGQTSINTGLVQPSSNLFGQPSTTTTGLGQTTTMGFTQPSINTGFGQTNINTGFGVPTTTNTSFGQADFTNTTLGQTGLNTGLGQIGVNTGLNQTGFTNTFGQPTNTALGQANTTTGAAQPTVITTSSGQTSIIDSGFLDPSGIKNTSLHKSMPNVSSVYIQPVNVYDGNILQTNIKRYKSGKVSFVGSLCQIESSQLPNTQCATNGTSNRCGAPGTNNGHLGSLNGSGAFTNSVNQLGNSNVSQVLQNPVDAETYLRTKTLAEEVRAELLIFDRHMMEGKFDREREFRRIMRSIDADMYYRTKSASKKLKNRWINDEEEDEVLANGSKSESKKHPNLYLLKPPYGPTPKDFIIQSFKLRAEQEKAEEEKADLEREEQEEMSDPILSYERMCRKGYGEEYEYLEGKMWESARETRRSIIKKAEQIRAERRKEREEAYCNTFEEVFEKADKMLNSDENFLEPDSTWNWDDPLSNLVPKETEDELYYSCDEEDEEEEKQEVEKPEDLPNPNAPKLKGEGYVTRPHINLLKAMTDKELSEVKEFQISRDGYGDILFPGVTDVRGLDLDDIVDIGYRQVSLYGGKTKAPEEGKGLNKRAYVSINNCTPDKDEQTRFTSETSHKFMMKKYTKIIGCNYLGMNFKTGTWLFETPFFVGKADGIVRDGTIRYFDAERNKDLFD</sequence>
<evidence type="ECO:0000256" key="7">
    <source>
        <dbReference type="ARBA" id="ARBA00023132"/>
    </source>
</evidence>
<evidence type="ECO:0000256" key="6">
    <source>
        <dbReference type="ARBA" id="ARBA00023010"/>
    </source>
</evidence>
<dbReference type="Proteomes" id="UP000244811">
    <property type="component" value="Chromosome 4"/>
</dbReference>
<evidence type="ECO:0000256" key="9">
    <source>
        <dbReference type="SAM" id="Coils"/>
    </source>
</evidence>
<keyword evidence="8" id="KW-0539">Nucleus</keyword>
<dbReference type="GO" id="GO:0006405">
    <property type="term" value="P:RNA export from nucleus"/>
    <property type="evidence" value="ECO:0007669"/>
    <property type="project" value="TreeGrafter"/>
</dbReference>
<protein>
    <recommendedName>
        <fullName evidence="11">Peptidase S59 domain-containing protein</fullName>
    </recommendedName>
</protein>
<gene>
    <name evidence="12" type="ORF">MACK_003004</name>
</gene>
<feature type="compositionally biased region" description="Acidic residues" evidence="10">
    <location>
        <begin position="934"/>
        <end position="944"/>
    </location>
</feature>
<dbReference type="PANTHER" id="PTHR23198:SF6">
    <property type="entry name" value="NUCLEAR PORE COMPLEX PROTEIN NUP98-NUP96"/>
    <property type="match status" value="1"/>
</dbReference>
<keyword evidence="4" id="KW-0509">mRNA transport</keyword>
<dbReference type="GO" id="GO:0000973">
    <property type="term" value="P:post-transcriptional tethering of RNA polymerase II gene DNA at nuclear periphery"/>
    <property type="evidence" value="ECO:0007669"/>
    <property type="project" value="TreeGrafter"/>
</dbReference>
<dbReference type="GO" id="GO:0008139">
    <property type="term" value="F:nuclear localization sequence binding"/>
    <property type="evidence" value="ECO:0007669"/>
    <property type="project" value="TreeGrafter"/>
</dbReference>
<evidence type="ECO:0000256" key="5">
    <source>
        <dbReference type="ARBA" id="ARBA00022927"/>
    </source>
</evidence>
<reference evidence="12" key="1">
    <citation type="submission" date="2022-07" db="EMBL/GenBank/DDBJ databases">
        <title>Evaluation of T. orientalis genome assembly methods using nanopore sequencing and analysis of variation between genomes.</title>
        <authorList>
            <person name="Yam J."/>
            <person name="Micallef M.L."/>
            <person name="Liu M."/>
            <person name="Djordjevic S.P."/>
            <person name="Bogema D.R."/>
            <person name="Jenkins C."/>
        </authorList>
    </citation>
    <scope>NUCLEOTIDE SEQUENCE</scope>
    <source>
        <strain evidence="12">Goon Nure</strain>
    </source>
</reference>
<dbReference type="PROSITE" id="PS51434">
    <property type="entry name" value="NUP_C"/>
    <property type="match status" value="1"/>
</dbReference>
<keyword evidence="3" id="KW-0813">Transport</keyword>
<evidence type="ECO:0000256" key="3">
    <source>
        <dbReference type="ARBA" id="ARBA00022448"/>
    </source>
</evidence>
<dbReference type="SUPFAM" id="SSF82215">
    <property type="entry name" value="C-terminal autoproteolytic domain of nucleoporin nup98"/>
    <property type="match status" value="1"/>
</dbReference>
<keyword evidence="6" id="KW-0811">Translocation</keyword>
<evidence type="ECO:0000256" key="1">
    <source>
        <dbReference type="ARBA" id="ARBA00004567"/>
    </source>
</evidence>
<feature type="compositionally biased region" description="Low complexity" evidence="10">
    <location>
        <begin position="281"/>
        <end position="316"/>
    </location>
</feature>
<proteinExistence type="inferred from homology"/>
<dbReference type="InterPro" id="IPR036903">
    <property type="entry name" value="Nup98_auto-Pept-S59_dom_sf"/>
</dbReference>
<organism evidence="12 13">
    <name type="scientific">Theileria orientalis</name>
    <dbReference type="NCBI Taxonomy" id="68886"/>
    <lineage>
        <taxon>Eukaryota</taxon>
        <taxon>Sar</taxon>
        <taxon>Alveolata</taxon>
        <taxon>Apicomplexa</taxon>
        <taxon>Aconoidasida</taxon>
        <taxon>Piroplasmida</taxon>
        <taxon>Theileriidae</taxon>
        <taxon>Theileria</taxon>
    </lineage>
</organism>
<evidence type="ECO:0000256" key="2">
    <source>
        <dbReference type="ARBA" id="ARBA00008926"/>
    </source>
</evidence>
<evidence type="ECO:0000256" key="10">
    <source>
        <dbReference type="SAM" id="MobiDB-lite"/>
    </source>
</evidence>
<evidence type="ECO:0000313" key="12">
    <source>
        <dbReference type="EMBL" id="UKK02906.2"/>
    </source>
</evidence>
<feature type="region of interest" description="Disordered" evidence="10">
    <location>
        <begin position="767"/>
        <end position="787"/>
    </location>
</feature>
<dbReference type="GO" id="GO:0034398">
    <property type="term" value="P:telomere tethering at nuclear periphery"/>
    <property type="evidence" value="ECO:0007669"/>
    <property type="project" value="TreeGrafter"/>
</dbReference>
<dbReference type="InterPro" id="IPR007230">
    <property type="entry name" value="Nup98_auto-Pept-S59_dom"/>
</dbReference>
<dbReference type="EMBL" id="CP056072">
    <property type="protein sequence ID" value="UKK02906.2"/>
    <property type="molecule type" value="Genomic_DNA"/>
</dbReference>
<evidence type="ECO:0000256" key="4">
    <source>
        <dbReference type="ARBA" id="ARBA00022816"/>
    </source>
</evidence>
<feature type="domain" description="Peptidase S59" evidence="11">
    <location>
        <begin position="962"/>
        <end position="1097"/>
    </location>
</feature>
<dbReference type="GO" id="GO:0044614">
    <property type="term" value="C:nuclear pore cytoplasmic filaments"/>
    <property type="evidence" value="ECO:0007669"/>
    <property type="project" value="TreeGrafter"/>
</dbReference>
<keyword evidence="9" id="KW-0175">Coiled coil</keyword>
<dbReference type="InterPro" id="IPR037665">
    <property type="entry name" value="Nucleoporin_S59-like"/>
</dbReference>
<keyword evidence="5" id="KW-0653">Protein transport</keyword>
<evidence type="ECO:0000259" key="11">
    <source>
        <dbReference type="PROSITE" id="PS51434"/>
    </source>
</evidence>
<dbReference type="PANTHER" id="PTHR23198">
    <property type="entry name" value="NUCLEOPORIN"/>
    <property type="match status" value="1"/>
</dbReference>
<comment type="similarity">
    <text evidence="2">Belongs to the nucleoporin GLFG family.</text>
</comment>
<feature type="compositionally biased region" description="Polar residues" evidence="10">
    <location>
        <begin position="317"/>
        <end position="344"/>
    </location>
</feature>
<dbReference type="Gene3D" id="3.30.1610.10">
    <property type="entry name" value="Peptidase S59, nucleoporin"/>
    <property type="match status" value="1"/>
</dbReference>
<feature type="region of interest" description="Disordered" evidence="10">
    <location>
        <begin position="153"/>
        <end position="344"/>
    </location>
</feature>
<feature type="coiled-coil region" evidence="9">
    <location>
        <begin position="803"/>
        <end position="830"/>
    </location>
</feature>
<accession>A0A976MDZ5</accession>
<feature type="region of interest" description="Disordered" evidence="10">
    <location>
        <begin position="934"/>
        <end position="963"/>
    </location>
</feature>
<dbReference type="GO" id="GO:0006606">
    <property type="term" value="P:protein import into nucleus"/>
    <property type="evidence" value="ECO:0007669"/>
    <property type="project" value="TreeGrafter"/>
</dbReference>
<evidence type="ECO:0000256" key="8">
    <source>
        <dbReference type="ARBA" id="ARBA00023242"/>
    </source>
</evidence>
<dbReference type="GO" id="GO:0003723">
    <property type="term" value="F:RNA binding"/>
    <property type="evidence" value="ECO:0007669"/>
    <property type="project" value="TreeGrafter"/>
</dbReference>
<name>A0A976MDZ5_THEOR</name>
<keyword evidence="7" id="KW-0906">Nuclear pore complex</keyword>
<dbReference type="GO" id="GO:0017056">
    <property type="term" value="F:structural constituent of nuclear pore"/>
    <property type="evidence" value="ECO:0007669"/>
    <property type="project" value="InterPro"/>
</dbReference>
<feature type="compositionally biased region" description="Polar residues" evidence="10">
    <location>
        <begin position="156"/>
        <end position="280"/>
    </location>
</feature>
<dbReference type="AlphaFoldDB" id="A0A976MDZ5"/>
<dbReference type="Pfam" id="PF04096">
    <property type="entry name" value="Nucleoporin2"/>
    <property type="match status" value="1"/>
</dbReference>